<gene>
    <name evidence="3" type="ORF">C2E21_4194</name>
</gene>
<organism evidence="3 4">
    <name type="scientific">Chlorella sorokiniana</name>
    <name type="common">Freshwater green alga</name>
    <dbReference type="NCBI Taxonomy" id="3076"/>
    <lineage>
        <taxon>Eukaryota</taxon>
        <taxon>Viridiplantae</taxon>
        <taxon>Chlorophyta</taxon>
        <taxon>core chlorophytes</taxon>
        <taxon>Trebouxiophyceae</taxon>
        <taxon>Chlorellales</taxon>
        <taxon>Chlorellaceae</taxon>
        <taxon>Chlorella clade</taxon>
        <taxon>Chlorella</taxon>
    </lineage>
</organism>
<accession>A0A2P6TSZ1</accession>
<dbReference type="SMART" id="SM00332">
    <property type="entry name" value="PP2Cc"/>
    <property type="match status" value="1"/>
</dbReference>
<feature type="region of interest" description="Disordered" evidence="1">
    <location>
        <begin position="623"/>
        <end position="658"/>
    </location>
</feature>
<feature type="compositionally biased region" description="Low complexity" evidence="1">
    <location>
        <begin position="623"/>
        <end position="651"/>
    </location>
</feature>
<protein>
    <submittedName>
        <fullName evidence="3">Serine threonine phosphatase</fullName>
    </submittedName>
</protein>
<dbReference type="AlphaFoldDB" id="A0A2P6TSZ1"/>
<dbReference type="PANTHER" id="PTHR12320:SF1">
    <property type="entry name" value="PROTEIN PHOSPHATASE PTC7 HOMOLOG"/>
    <property type="match status" value="1"/>
</dbReference>
<dbReference type="PANTHER" id="PTHR12320">
    <property type="entry name" value="PROTEIN PHOSPHATASE 2C"/>
    <property type="match status" value="1"/>
</dbReference>
<dbReference type="Proteomes" id="UP000239899">
    <property type="component" value="Unassembled WGS sequence"/>
</dbReference>
<evidence type="ECO:0000313" key="3">
    <source>
        <dbReference type="EMBL" id="PRW57182.1"/>
    </source>
</evidence>
<evidence type="ECO:0000259" key="2">
    <source>
        <dbReference type="PROSITE" id="PS51746"/>
    </source>
</evidence>
<reference evidence="3 4" key="1">
    <citation type="journal article" date="2018" name="Plant J.">
        <title>Genome sequences of Chlorella sorokiniana UTEX 1602 and Micractinium conductrix SAG 241.80: implications to maltose excretion by a green alga.</title>
        <authorList>
            <person name="Arriola M.B."/>
            <person name="Velmurugan N."/>
            <person name="Zhang Y."/>
            <person name="Plunkett M.H."/>
            <person name="Hondzo H."/>
            <person name="Barney B.M."/>
        </authorList>
    </citation>
    <scope>NUCLEOTIDE SEQUENCE [LARGE SCALE GENOMIC DNA]</scope>
    <source>
        <strain evidence="4">UTEX 1602</strain>
    </source>
</reference>
<proteinExistence type="predicted"/>
<evidence type="ECO:0000313" key="4">
    <source>
        <dbReference type="Proteomes" id="UP000239899"/>
    </source>
</evidence>
<dbReference type="InterPro" id="IPR036457">
    <property type="entry name" value="PPM-type-like_dom_sf"/>
</dbReference>
<dbReference type="EMBL" id="LHPG02000007">
    <property type="protein sequence ID" value="PRW57182.1"/>
    <property type="molecule type" value="Genomic_DNA"/>
</dbReference>
<dbReference type="PROSITE" id="PS51746">
    <property type="entry name" value="PPM_2"/>
    <property type="match status" value="1"/>
</dbReference>
<dbReference type="Gene3D" id="3.60.40.10">
    <property type="entry name" value="PPM-type phosphatase domain"/>
    <property type="match status" value="1"/>
</dbReference>
<feature type="region of interest" description="Disordered" evidence="1">
    <location>
        <begin position="9"/>
        <end position="30"/>
    </location>
</feature>
<feature type="domain" description="PPM-type phosphatase" evidence="2">
    <location>
        <begin position="667"/>
        <end position="994"/>
    </location>
</feature>
<name>A0A2P6TSZ1_CHLSO</name>
<dbReference type="SMART" id="SM00331">
    <property type="entry name" value="PP2C_SIG"/>
    <property type="match status" value="1"/>
</dbReference>
<dbReference type="SUPFAM" id="SSF81606">
    <property type="entry name" value="PP2C-like"/>
    <property type="match status" value="1"/>
</dbReference>
<dbReference type="InterPro" id="IPR039123">
    <property type="entry name" value="PPTC7"/>
</dbReference>
<dbReference type="GO" id="GO:0004722">
    <property type="term" value="F:protein serine/threonine phosphatase activity"/>
    <property type="evidence" value="ECO:0007669"/>
    <property type="project" value="TreeGrafter"/>
</dbReference>
<dbReference type="STRING" id="3076.A0A2P6TSZ1"/>
<comment type="caution">
    <text evidence="3">The sequence shown here is derived from an EMBL/GenBank/DDBJ whole genome shotgun (WGS) entry which is preliminary data.</text>
</comment>
<feature type="region of interest" description="Disordered" evidence="1">
    <location>
        <begin position="508"/>
        <end position="529"/>
    </location>
</feature>
<evidence type="ECO:0000256" key="1">
    <source>
        <dbReference type="SAM" id="MobiDB-lite"/>
    </source>
</evidence>
<keyword evidence="4" id="KW-1185">Reference proteome</keyword>
<dbReference type="InterPro" id="IPR001932">
    <property type="entry name" value="PPM-type_phosphatase-like_dom"/>
</dbReference>
<feature type="region of interest" description="Disordered" evidence="1">
    <location>
        <begin position="769"/>
        <end position="797"/>
    </location>
</feature>
<dbReference type="OrthoDB" id="60843at2759"/>
<sequence length="1000" mass="99013">MLINVLNQFRPHDLPPPPHPPSTLSTTANGKSATASITVPIARRPACTAASCLAISPASGATDTTTFVASASGFVADSALVYDFGVRLADGRSTYHARGAADPTFSFAPRVLEAGQHTLFVCARDPTGAQACSTATVTVTAAAAAPTAADVSAVASSLDTAVAAGSTGALLSAVRQLSAVAASGSADAQAAAASTAETAVGALSALAGDAGATVEDSLGAAAAASSLVSSVPTISASLADGALTVATSAVQTLTAAGEAVQASDLDPLLDLAGAAGPALAQTGSSARRRLLQAATSPAQLAAALDALTHSFAVAAGAQSALLASMVAGEAASAGTGALVAAATVVDPVAGATSLPIGSSGATVSLPSGFAAAVPAGIQLRLAHSADASLLLTLITSSTASVPATTSAVGRALLAAAPTMDGALSVTVVSGVVNITASASGAGAVDVAVPLNSDYVASDDTTCLRLDNSGAWRSDGIALASASAGVAHCSLTATATSNQVLVVQYEPQVQAASPSPSPSPSPADNAAEVEKPKNKTAAMVGGIVGGVGGAVLLAGCVLAAIKLRGARPPAAGAAPAAAFPAELELSQPTSPLSPNTVAASPFLPAAHPAPYSAAHAARLLARSEAAQATPAAPVPTAEQPSTSAAASSTSSSDGEVAAPVRRRGLRLRFGAKNIPHPNKAHYGGEDAFFVSDAGAGLAGIADGVGGWQEAGVNPADYSRKLMTTAKQFLEECATLYPEGSIDVLSSADWLAAQPESTEFAAAAADQARRASLAGSADEEGMGGVQPPAPSLTSSSMDGPRTAVEALDVAHRTTLMPGSSTACVVRLVPSSESGKALLDAANLGDSGFLLIRDGRLHFQSPAMQHFFDCPLQFGLPPDTDWARDAAVFQIEVLPGDVLVLATDGLLDNLYPEDIVALAPRSPADVEQAAAAMAAAASRNASDPTFESPYTAEAREEGYDIPIWEKLMSASFKDGKFELGKLRGGKQDDITVICAYVVDESAH</sequence>